<evidence type="ECO:0000313" key="2">
    <source>
        <dbReference type="EMBL" id="SCG38470.1"/>
    </source>
</evidence>
<protein>
    <submittedName>
        <fullName evidence="3">Uncharacterized protein</fullName>
    </submittedName>
</protein>
<keyword evidence="4" id="KW-1185">Reference proteome</keyword>
<organism evidence="3 4">
    <name type="scientific">Micromonospora inositola</name>
    <dbReference type="NCBI Taxonomy" id="47865"/>
    <lineage>
        <taxon>Bacteria</taxon>
        <taxon>Bacillati</taxon>
        <taxon>Actinomycetota</taxon>
        <taxon>Actinomycetes</taxon>
        <taxon>Micromonosporales</taxon>
        <taxon>Micromonosporaceae</taxon>
        <taxon>Micromonospora</taxon>
    </lineage>
</organism>
<dbReference type="EMBL" id="LT607754">
    <property type="protein sequence ID" value="SCG69531.1"/>
    <property type="molecule type" value="Genomic_DNA"/>
</dbReference>
<dbReference type="RefSeq" id="WP_089010811.1">
    <property type="nucleotide sequence ID" value="NZ_LT607754.1"/>
</dbReference>
<sequence length="137" mass="15161">MRDLTPDERQEMRWQLRTIAIGWAQRLEEPGLDARRRADHEPSYAERMRTHLARMTVSEQMRAVLAELVSASAEEAVECGAGYPELGAAVGASRQAARKRWPNLPIAKKRAAEWKQPPGGTGWAAEVTLKYPGPGGA</sequence>
<feature type="region of interest" description="Disordered" evidence="1">
    <location>
        <begin position="112"/>
        <end position="137"/>
    </location>
</feature>
<evidence type="ECO:0000313" key="3">
    <source>
        <dbReference type="EMBL" id="SCG69531.1"/>
    </source>
</evidence>
<proteinExistence type="predicted"/>
<dbReference type="OrthoDB" id="4329425at2"/>
<reference evidence="3" key="1">
    <citation type="submission" date="2016-06" db="EMBL/GenBank/DDBJ databases">
        <authorList>
            <person name="Kjaerup R.B."/>
            <person name="Dalgaard T.S."/>
            <person name="Juul-Madsen H.R."/>
        </authorList>
    </citation>
    <scope>NUCLEOTIDE SEQUENCE [LARGE SCALE GENOMIC DNA]</scope>
    <source>
        <strain evidence="3">DSM 43819</strain>
    </source>
</reference>
<evidence type="ECO:0000313" key="4">
    <source>
        <dbReference type="Proteomes" id="UP000198221"/>
    </source>
</evidence>
<gene>
    <name evidence="2" type="ORF">GA0070613_0531</name>
    <name evidence="3" type="ORF">GA0070613_4625</name>
</gene>
<reference evidence="4" key="2">
    <citation type="submission" date="2016-06" db="EMBL/GenBank/DDBJ databases">
        <authorList>
            <person name="Varghese N."/>
            <person name="Submissions Spin"/>
        </authorList>
    </citation>
    <scope>NUCLEOTIDE SEQUENCE [LARGE SCALE GENOMIC DNA]</scope>
    <source>
        <strain evidence="4">DSM 43819</strain>
    </source>
</reference>
<dbReference type="AlphaFoldDB" id="A0A1C5JGT5"/>
<dbReference type="EMBL" id="LT607754">
    <property type="protein sequence ID" value="SCG38470.1"/>
    <property type="molecule type" value="Genomic_DNA"/>
</dbReference>
<name>A0A1C5JGT5_9ACTN</name>
<accession>A0A1C5JGT5</accession>
<evidence type="ECO:0000256" key="1">
    <source>
        <dbReference type="SAM" id="MobiDB-lite"/>
    </source>
</evidence>
<dbReference type="Proteomes" id="UP000198221">
    <property type="component" value="Chromosome I"/>
</dbReference>